<sequence length="395" mass="41445">MTDTRAALATVLRHAAAEFAELTNGPLDADPVEAGALAAALDALAGSGDTSLVPELHAHLARFLDEGNPAGRDLIASVLAAIAGPDALPALLEAATHDLCDSQVDLDNTIAELLRADPSRGRRLVTEYATDGTVERRRVGLHAFGHLPGPKDIDLLAAALHETDRSVRLSAAGQLDLAVRHDAAYAALVEALRSPFEETRAAAVESLRRSGRPGAVTDLTPAADDPSPQVRAAVANALGRLGGAAAVTLLRRLADDTERSVREHARAALARLDDLDPLLALAADPSPGNRLSAAKALGAAVDADPLAARRLAELLRDDVATVRAEAVSALFATRDRGRWAPLVLGLADDPDPVVRQRVAVILSHLDRVAAGPVLRRYMSDNDPTVRWVASTRLAQ</sequence>
<gene>
    <name evidence="2" type="ORF">GCM10009827_059960</name>
</gene>
<dbReference type="SUPFAM" id="SSF48431">
    <property type="entry name" value="Lipovitellin-phosvitin complex, superhelical domain"/>
    <property type="match status" value="1"/>
</dbReference>
<accession>A0ABP4LY35</accession>
<dbReference type="InterPro" id="IPR011989">
    <property type="entry name" value="ARM-like"/>
</dbReference>
<dbReference type="InterPro" id="IPR011030">
    <property type="entry name" value="Lipovitellin_superhlx_dom"/>
</dbReference>
<proteinExistence type="predicted"/>
<evidence type="ECO:0000313" key="3">
    <source>
        <dbReference type="Proteomes" id="UP001501470"/>
    </source>
</evidence>
<evidence type="ECO:0000256" key="1">
    <source>
        <dbReference type="SAM" id="MobiDB-lite"/>
    </source>
</evidence>
<dbReference type="Proteomes" id="UP001501470">
    <property type="component" value="Unassembled WGS sequence"/>
</dbReference>
<dbReference type="InterPro" id="IPR004155">
    <property type="entry name" value="PBS_lyase_HEAT"/>
</dbReference>
<evidence type="ECO:0000313" key="2">
    <source>
        <dbReference type="EMBL" id="GAA1533927.1"/>
    </source>
</evidence>
<feature type="region of interest" description="Disordered" evidence="1">
    <location>
        <begin position="208"/>
        <end position="227"/>
    </location>
</feature>
<dbReference type="Pfam" id="PF13646">
    <property type="entry name" value="HEAT_2"/>
    <property type="match status" value="1"/>
</dbReference>
<protein>
    <recommendedName>
        <fullName evidence="4">HEAT repeat protein</fullName>
    </recommendedName>
</protein>
<dbReference type="EMBL" id="BAAAQD010000012">
    <property type="protein sequence ID" value="GAA1533927.1"/>
    <property type="molecule type" value="Genomic_DNA"/>
</dbReference>
<evidence type="ECO:0008006" key="4">
    <source>
        <dbReference type="Google" id="ProtNLM"/>
    </source>
</evidence>
<organism evidence="2 3">
    <name type="scientific">Dactylosporangium maewongense</name>
    <dbReference type="NCBI Taxonomy" id="634393"/>
    <lineage>
        <taxon>Bacteria</taxon>
        <taxon>Bacillati</taxon>
        <taxon>Actinomycetota</taxon>
        <taxon>Actinomycetes</taxon>
        <taxon>Micromonosporales</taxon>
        <taxon>Micromonosporaceae</taxon>
        <taxon>Dactylosporangium</taxon>
    </lineage>
</organism>
<dbReference type="PANTHER" id="PTHR12697:SF5">
    <property type="entry name" value="DEOXYHYPUSINE HYDROXYLASE"/>
    <property type="match status" value="1"/>
</dbReference>
<dbReference type="InterPro" id="IPR016024">
    <property type="entry name" value="ARM-type_fold"/>
</dbReference>
<dbReference type="SUPFAM" id="SSF48371">
    <property type="entry name" value="ARM repeat"/>
    <property type="match status" value="1"/>
</dbReference>
<dbReference type="RefSeq" id="WP_344505644.1">
    <property type="nucleotide sequence ID" value="NZ_BAAAQD010000012.1"/>
</dbReference>
<dbReference type="Gene3D" id="1.25.10.10">
    <property type="entry name" value="Leucine-rich Repeat Variant"/>
    <property type="match status" value="2"/>
</dbReference>
<comment type="caution">
    <text evidence="2">The sequence shown here is derived from an EMBL/GenBank/DDBJ whole genome shotgun (WGS) entry which is preliminary data.</text>
</comment>
<dbReference type="SMART" id="SM00567">
    <property type="entry name" value="EZ_HEAT"/>
    <property type="match status" value="7"/>
</dbReference>
<reference evidence="3" key="1">
    <citation type="journal article" date="2019" name="Int. J. Syst. Evol. Microbiol.">
        <title>The Global Catalogue of Microorganisms (GCM) 10K type strain sequencing project: providing services to taxonomists for standard genome sequencing and annotation.</title>
        <authorList>
            <consortium name="The Broad Institute Genomics Platform"/>
            <consortium name="The Broad Institute Genome Sequencing Center for Infectious Disease"/>
            <person name="Wu L."/>
            <person name="Ma J."/>
        </authorList>
    </citation>
    <scope>NUCLEOTIDE SEQUENCE [LARGE SCALE GENOMIC DNA]</scope>
    <source>
        <strain evidence="3">JCM 15933</strain>
    </source>
</reference>
<name>A0ABP4LY35_9ACTN</name>
<keyword evidence="3" id="KW-1185">Reference proteome</keyword>
<dbReference type="PANTHER" id="PTHR12697">
    <property type="entry name" value="PBS LYASE HEAT-LIKE PROTEIN"/>
    <property type="match status" value="1"/>
</dbReference>